<keyword evidence="2" id="KW-0719">Serine esterase</keyword>
<keyword evidence="7" id="KW-1015">Disulfide bond</keyword>
<organism evidence="9 10">
    <name type="scientific">Glonium stellatum</name>
    <dbReference type="NCBI Taxonomy" id="574774"/>
    <lineage>
        <taxon>Eukaryota</taxon>
        <taxon>Fungi</taxon>
        <taxon>Dikarya</taxon>
        <taxon>Ascomycota</taxon>
        <taxon>Pezizomycotina</taxon>
        <taxon>Dothideomycetes</taxon>
        <taxon>Pleosporomycetidae</taxon>
        <taxon>Gloniales</taxon>
        <taxon>Gloniaceae</taxon>
        <taxon>Glonium</taxon>
    </lineage>
</organism>
<feature type="signal peptide" evidence="8">
    <location>
        <begin position="1"/>
        <end position="19"/>
    </location>
</feature>
<accession>A0A8E2FBT4</accession>
<proteinExistence type="inferred from homology"/>
<keyword evidence="6" id="KW-0106">Calcium</keyword>
<dbReference type="InterPro" id="IPR029058">
    <property type="entry name" value="AB_hydrolase_fold"/>
</dbReference>
<dbReference type="PANTHER" id="PTHR33938">
    <property type="entry name" value="FERULOYL ESTERASE B-RELATED"/>
    <property type="match status" value="1"/>
</dbReference>
<dbReference type="EC" id="3.1.1.-" evidence="8"/>
<dbReference type="PANTHER" id="PTHR33938:SF16">
    <property type="entry name" value="CARBOXYLIC ESTER HYDROLASE"/>
    <property type="match status" value="1"/>
</dbReference>
<comment type="similarity">
    <text evidence="1 8">Belongs to the tannase family.</text>
</comment>
<dbReference type="AlphaFoldDB" id="A0A8E2FBT4"/>
<keyword evidence="5 8" id="KW-0378">Hydrolase</keyword>
<dbReference type="Pfam" id="PF07519">
    <property type="entry name" value="Tannase"/>
    <property type="match status" value="1"/>
</dbReference>
<dbReference type="GO" id="GO:0030600">
    <property type="term" value="F:feruloyl esterase activity"/>
    <property type="evidence" value="ECO:0007669"/>
    <property type="project" value="UniProtKB-ARBA"/>
</dbReference>
<feature type="chain" id="PRO_5034931855" description="Carboxylic ester hydrolase" evidence="8">
    <location>
        <begin position="20"/>
        <end position="583"/>
    </location>
</feature>
<dbReference type="InterPro" id="IPR011118">
    <property type="entry name" value="Tannase/feruloyl_esterase"/>
</dbReference>
<evidence type="ECO:0000256" key="7">
    <source>
        <dbReference type="ARBA" id="ARBA00023157"/>
    </source>
</evidence>
<evidence type="ECO:0000256" key="3">
    <source>
        <dbReference type="ARBA" id="ARBA00022723"/>
    </source>
</evidence>
<evidence type="ECO:0000313" key="9">
    <source>
        <dbReference type="EMBL" id="OCL14091.1"/>
    </source>
</evidence>
<dbReference type="SUPFAM" id="SSF53474">
    <property type="entry name" value="alpha/beta-Hydrolases"/>
    <property type="match status" value="1"/>
</dbReference>
<evidence type="ECO:0000313" key="10">
    <source>
        <dbReference type="Proteomes" id="UP000250140"/>
    </source>
</evidence>
<evidence type="ECO:0000256" key="6">
    <source>
        <dbReference type="ARBA" id="ARBA00022837"/>
    </source>
</evidence>
<name>A0A8E2FBT4_9PEZI</name>
<evidence type="ECO:0000256" key="8">
    <source>
        <dbReference type="RuleBase" id="RU361238"/>
    </source>
</evidence>
<evidence type="ECO:0000256" key="5">
    <source>
        <dbReference type="ARBA" id="ARBA00022801"/>
    </source>
</evidence>
<dbReference type="EMBL" id="KV748620">
    <property type="protein sequence ID" value="OCL14091.1"/>
    <property type="molecule type" value="Genomic_DNA"/>
</dbReference>
<dbReference type="Proteomes" id="UP000250140">
    <property type="component" value="Unassembled WGS sequence"/>
</dbReference>
<keyword evidence="4 8" id="KW-0732">Signal</keyword>
<dbReference type="GO" id="GO:0046872">
    <property type="term" value="F:metal ion binding"/>
    <property type="evidence" value="ECO:0007669"/>
    <property type="project" value="UniProtKB-KW"/>
</dbReference>
<evidence type="ECO:0000256" key="4">
    <source>
        <dbReference type="ARBA" id="ARBA00022729"/>
    </source>
</evidence>
<reference evidence="9 10" key="1">
    <citation type="journal article" date="2016" name="Nat. Commun.">
        <title>Ectomycorrhizal ecology is imprinted in the genome of the dominant symbiotic fungus Cenococcum geophilum.</title>
        <authorList>
            <consortium name="DOE Joint Genome Institute"/>
            <person name="Peter M."/>
            <person name="Kohler A."/>
            <person name="Ohm R.A."/>
            <person name="Kuo A."/>
            <person name="Krutzmann J."/>
            <person name="Morin E."/>
            <person name="Arend M."/>
            <person name="Barry K.W."/>
            <person name="Binder M."/>
            <person name="Choi C."/>
            <person name="Clum A."/>
            <person name="Copeland A."/>
            <person name="Grisel N."/>
            <person name="Haridas S."/>
            <person name="Kipfer T."/>
            <person name="LaButti K."/>
            <person name="Lindquist E."/>
            <person name="Lipzen A."/>
            <person name="Maire R."/>
            <person name="Meier B."/>
            <person name="Mihaltcheva S."/>
            <person name="Molinier V."/>
            <person name="Murat C."/>
            <person name="Poggeler S."/>
            <person name="Quandt C.A."/>
            <person name="Sperisen C."/>
            <person name="Tritt A."/>
            <person name="Tisserant E."/>
            <person name="Crous P.W."/>
            <person name="Henrissat B."/>
            <person name="Nehls U."/>
            <person name="Egli S."/>
            <person name="Spatafora J.W."/>
            <person name="Grigoriev I.V."/>
            <person name="Martin F.M."/>
        </authorList>
    </citation>
    <scope>NUCLEOTIDE SEQUENCE [LARGE SCALE GENOMIC DNA]</scope>
    <source>
        <strain evidence="9 10">CBS 207.34</strain>
    </source>
</reference>
<keyword evidence="10" id="KW-1185">Reference proteome</keyword>
<protein>
    <recommendedName>
        <fullName evidence="8">Carboxylic ester hydrolase</fullName>
        <ecNumber evidence="8">3.1.1.-</ecNumber>
    </recommendedName>
</protein>
<keyword evidence="3" id="KW-0479">Metal-binding</keyword>
<evidence type="ECO:0000256" key="2">
    <source>
        <dbReference type="ARBA" id="ARBA00022487"/>
    </source>
</evidence>
<evidence type="ECO:0000256" key="1">
    <source>
        <dbReference type="ARBA" id="ARBA00006249"/>
    </source>
</evidence>
<dbReference type="OrthoDB" id="3039123at2759"/>
<sequence>MPPKVWTLAAAAFAAIAHAVTLDDVCTVSYAKASLPSDNFYLGITIDPSSVIATPVTNAVVSGQDMYPDAVFDYCNVTFAYSHNGRNDQVLVTYWLPAPANFQNRYLSTGGGGLAITSGSGSLPGGIIYGAVAGTTDGGFGSFSTQSDAVFLLQNGTVNWQSVFMFGYQAHHELSTLGKEFTKQFFNMSSTKLYSYYQGCSEGGREGWSQVQRFGDEWDGAVTGAPALRFSFQQIQHLYSNVVEQTMDYYPPPCELEKIVNETIAACDPMDGKTDGVVARTDLCKLYFNVNSTIGRPYYCAATGSLANAKRQMPMSAPTPAQNGTVTAKGVAVANEIISGLHDLQGRRVYISYQPAASFVDAQTTYNSASNTWGATPSGIGAEFVTRYLDLLNTSSLANLDGVTYDTLKAWIYDGWQRYEDTLHTTWPDLTPFHTAGGKVLHYHGESDNSIPTASSVRYWESVRSIMYPGMSYNASAAALNSWYKLFLVPGAAHCSPNTAQPNGPFPQTNLAVLIDWVEKGIEPKTLNATVLQGEYMGENRQICGWPLRPLWTGNGTTMECVYDQPSIDTWHYNFDAFKMPVY</sequence>
<gene>
    <name evidence="9" type="ORF">AOQ84DRAFT_408991</name>
</gene>